<dbReference type="GO" id="GO:0005483">
    <property type="term" value="F:soluble NSF attachment protein activity"/>
    <property type="evidence" value="ECO:0007669"/>
    <property type="project" value="TreeGrafter"/>
</dbReference>
<keyword evidence="5" id="KW-1185">Reference proteome</keyword>
<evidence type="ECO:0000313" key="4">
    <source>
        <dbReference type="EMBL" id="KAK1744810.1"/>
    </source>
</evidence>
<proteinExistence type="inferred from homology"/>
<dbReference type="AlphaFoldDB" id="A0AAD9DGB0"/>
<dbReference type="GO" id="GO:0031201">
    <property type="term" value="C:SNARE complex"/>
    <property type="evidence" value="ECO:0007669"/>
    <property type="project" value="TreeGrafter"/>
</dbReference>
<dbReference type="Proteomes" id="UP001224775">
    <property type="component" value="Unassembled WGS sequence"/>
</dbReference>
<accession>A0AAD9DGB0</accession>
<keyword evidence="2" id="KW-0813">Transport</keyword>
<dbReference type="SUPFAM" id="SSF48452">
    <property type="entry name" value="TPR-like"/>
    <property type="match status" value="1"/>
</dbReference>
<dbReference type="EMBL" id="JATAAI010000006">
    <property type="protein sequence ID" value="KAK1744810.1"/>
    <property type="molecule type" value="Genomic_DNA"/>
</dbReference>
<dbReference type="GO" id="GO:0035494">
    <property type="term" value="P:SNARE complex disassembly"/>
    <property type="evidence" value="ECO:0007669"/>
    <property type="project" value="TreeGrafter"/>
</dbReference>
<reference evidence="4" key="1">
    <citation type="submission" date="2023-06" db="EMBL/GenBank/DDBJ databases">
        <title>Survivors Of The Sea: Transcriptome response of Skeletonema marinoi to long-term dormancy.</title>
        <authorList>
            <person name="Pinder M.I.M."/>
            <person name="Kourtchenko O."/>
            <person name="Robertson E.K."/>
            <person name="Larsson T."/>
            <person name="Maumus F."/>
            <person name="Osuna-Cruz C.M."/>
            <person name="Vancaester E."/>
            <person name="Stenow R."/>
            <person name="Vandepoele K."/>
            <person name="Ploug H."/>
            <person name="Bruchert V."/>
            <person name="Godhe A."/>
            <person name="Topel M."/>
        </authorList>
    </citation>
    <scope>NUCLEOTIDE SEQUENCE</scope>
    <source>
        <strain evidence="4">R05AC</strain>
    </source>
</reference>
<protein>
    <submittedName>
        <fullName evidence="4">Alpha-soluble NSF attachment protein</fullName>
    </submittedName>
</protein>
<keyword evidence="3" id="KW-0653">Protein transport</keyword>
<name>A0AAD9DGB0_9STRA</name>
<dbReference type="GO" id="GO:0006886">
    <property type="term" value="P:intracellular protein transport"/>
    <property type="evidence" value="ECO:0007669"/>
    <property type="project" value="InterPro"/>
</dbReference>
<evidence type="ECO:0000256" key="3">
    <source>
        <dbReference type="ARBA" id="ARBA00022927"/>
    </source>
</evidence>
<dbReference type="GO" id="GO:0005774">
    <property type="term" value="C:vacuolar membrane"/>
    <property type="evidence" value="ECO:0007669"/>
    <property type="project" value="TreeGrafter"/>
</dbReference>
<evidence type="ECO:0000256" key="1">
    <source>
        <dbReference type="ARBA" id="ARBA00010050"/>
    </source>
</evidence>
<dbReference type="PANTHER" id="PTHR13768">
    <property type="entry name" value="SOLUBLE NSF ATTACHMENT PROTEIN SNAP"/>
    <property type="match status" value="1"/>
</dbReference>
<dbReference type="GO" id="GO:0019905">
    <property type="term" value="F:syntaxin binding"/>
    <property type="evidence" value="ECO:0007669"/>
    <property type="project" value="TreeGrafter"/>
</dbReference>
<evidence type="ECO:0000256" key="2">
    <source>
        <dbReference type="ARBA" id="ARBA00022448"/>
    </source>
</evidence>
<evidence type="ECO:0000313" key="5">
    <source>
        <dbReference type="Proteomes" id="UP001224775"/>
    </source>
</evidence>
<organism evidence="4 5">
    <name type="scientific">Skeletonema marinoi</name>
    <dbReference type="NCBI Taxonomy" id="267567"/>
    <lineage>
        <taxon>Eukaryota</taxon>
        <taxon>Sar</taxon>
        <taxon>Stramenopiles</taxon>
        <taxon>Ochrophyta</taxon>
        <taxon>Bacillariophyta</taxon>
        <taxon>Coscinodiscophyceae</taxon>
        <taxon>Thalassiosirophycidae</taxon>
        <taxon>Thalassiosirales</taxon>
        <taxon>Skeletonemataceae</taxon>
        <taxon>Skeletonema</taxon>
        <taxon>Skeletonema marinoi-dohrnii complex</taxon>
    </lineage>
</organism>
<dbReference type="PANTHER" id="PTHR13768:SF8">
    <property type="entry name" value="ALPHA-SOLUBLE NSF ATTACHMENT PROTEIN"/>
    <property type="match status" value="1"/>
</dbReference>
<dbReference type="Pfam" id="PF14938">
    <property type="entry name" value="SNAP"/>
    <property type="match status" value="1"/>
</dbReference>
<sequence>MAAALYKEAGIVAEKLDVSFANDYYKQAVSQHCNKLEFKAAAMLLERMANNFIKKDELVASLEEFQRASKLYSAAGDVDDADRTLERAAYLLGRTGNIIASSNSYKSIAMSQARRNTTIFNTPRFAMRSIILLCLEKDFSEVQELIDSFCEEDCRFEESRELAFIYDIMQSISCSDLDKFADSVYSFNEIVELDDLMLETLEGLMPIVEQQADKGEP</sequence>
<dbReference type="InterPro" id="IPR011990">
    <property type="entry name" value="TPR-like_helical_dom_sf"/>
</dbReference>
<dbReference type="InterPro" id="IPR000744">
    <property type="entry name" value="NSF_attach"/>
</dbReference>
<comment type="caution">
    <text evidence="4">The sequence shown here is derived from an EMBL/GenBank/DDBJ whole genome shotgun (WGS) entry which is preliminary data.</text>
</comment>
<gene>
    <name evidence="4" type="ORF">QTG54_004101</name>
</gene>
<dbReference type="Gene3D" id="1.25.40.10">
    <property type="entry name" value="Tetratricopeptide repeat domain"/>
    <property type="match status" value="1"/>
</dbReference>
<comment type="similarity">
    <text evidence="1">Belongs to the SNAP family.</text>
</comment>